<name>A0A0J5P3I8_9PAST</name>
<reference evidence="5 8" key="1">
    <citation type="submission" date="2014-12" db="EMBL/GenBank/DDBJ databases">
        <title>Reclassification of Actinobacillus muris as Muribacter muris.</title>
        <authorList>
            <person name="Christensen H."/>
            <person name="Nicklas W."/>
            <person name="Bisgaard M."/>
        </authorList>
    </citation>
    <scope>NUCLEOTIDE SEQUENCE [LARGE SCALE GENOMIC DNA]</scope>
    <source>
        <strain evidence="5 8">Ackerman80-443D</strain>
    </source>
</reference>
<evidence type="ECO:0000313" key="8">
    <source>
        <dbReference type="Proteomes" id="UP000036270"/>
    </source>
</evidence>
<dbReference type="Proteomes" id="UP000036270">
    <property type="component" value="Unassembled WGS sequence"/>
</dbReference>
<keyword evidence="8" id="KW-1185">Reference proteome</keyword>
<dbReference type="Pfam" id="PF01695">
    <property type="entry name" value="IstB_IS21"/>
    <property type="match status" value="1"/>
</dbReference>
<keyword evidence="3" id="KW-0067">ATP-binding</keyword>
<feature type="domain" description="AAA+ ATPase" evidence="4">
    <location>
        <begin position="97"/>
        <end position="228"/>
    </location>
</feature>
<dbReference type="SUPFAM" id="SSF52540">
    <property type="entry name" value="P-loop containing nucleoside triphosphate hydrolases"/>
    <property type="match status" value="1"/>
</dbReference>
<dbReference type="RefSeq" id="WP_018355665.1">
    <property type="nucleotide sequence ID" value="NZ_JADGLC010000051.1"/>
</dbReference>
<organism evidence="5 8">
    <name type="scientific">Muribacter muris</name>
    <dbReference type="NCBI Taxonomy" id="67855"/>
    <lineage>
        <taxon>Bacteria</taxon>
        <taxon>Pseudomonadati</taxon>
        <taxon>Pseudomonadota</taxon>
        <taxon>Gammaproteobacteria</taxon>
        <taxon>Pasteurellales</taxon>
        <taxon>Pasteurellaceae</taxon>
        <taxon>Muribacter</taxon>
    </lineage>
</organism>
<evidence type="ECO:0000313" key="9">
    <source>
        <dbReference type="Proteomes" id="UP000297396"/>
    </source>
</evidence>
<dbReference type="Proteomes" id="UP000297396">
    <property type="component" value="Unassembled WGS sequence"/>
</dbReference>
<dbReference type="InterPro" id="IPR028350">
    <property type="entry name" value="DNAC/IstB-like"/>
</dbReference>
<evidence type="ECO:0000259" key="4">
    <source>
        <dbReference type="SMART" id="SM00382"/>
    </source>
</evidence>
<dbReference type="GeneID" id="61267661"/>
<dbReference type="InterPro" id="IPR047661">
    <property type="entry name" value="IstB"/>
</dbReference>
<comment type="similarity">
    <text evidence="1">Belongs to the IS21/IS1162 putative ATP-binding protein family.</text>
</comment>
<dbReference type="InterPro" id="IPR003593">
    <property type="entry name" value="AAA+_ATPase"/>
</dbReference>
<dbReference type="PANTHER" id="PTHR30050">
    <property type="entry name" value="CHROMOSOMAL REPLICATION INITIATOR PROTEIN DNAA"/>
    <property type="match status" value="1"/>
</dbReference>
<dbReference type="EMBL" id="JWIZ01000065">
    <property type="protein sequence ID" value="KMK50811.1"/>
    <property type="molecule type" value="Genomic_DNA"/>
</dbReference>
<dbReference type="NCBIfam" id="NF038214">
    <property type="entry name" value="IS21_help_AAA"/>
    <property type="match status" value="1"/>
</dbReference>
<dbReference type="PATRIC" id="fig|67855.3.peg.2041"/>
<proteinExistence type="inferred from homology"/>
<protein>
    <submittedName>
        <fullName evidence="5 6">ATPase</fullName>
    </submittedName>
</protein>
<accession>A0A0J5P3I8</accession>
<dbReference type="AlphaFoldDB" id="A0A0J5P3I8"/>
<dbReference type="EMBL" id="SPPA01000051">
    <property type="protein sequence ID" value="TFV07294.1"/>
    <property type="molecule type" value="Genomic_DNA"/>
</dbReference>
<dbReference type="EMBL" id="SPPA01000060">
    <property type="protein sequence ID" value="TFV07146.1"/>
    <property type="molecule type" value="Genomic_DNA"/>
</dbReference>
<evidence type="ECO:0000256" key="2">
    <source>
        <dbReference type="ARBA" id="ARBA00022741"/>
    </source>
</evidence>
<dbReference type="PANTHER" id="PTHR30050:SF4">
    <property type="entry name" value="ATP-BINDING PROTEIN RV3427C IN INSERTION SEQUENCE-RELATED"/>
    <property type="match status" value="1"/>
</dbReference>
<sequence length="241" mass="27901">MERQDYIALLQQLKLTTMANEFDDIVIEGVRRKRPTLDILARLLNVEITQRSINQTLGRIKRAKFPQQRTFAEFDFKQSLLDEARFQLLLDGEYIKAKRNIILVGGPGTGKTHLATAFGIQAAEQGYKVRFWNVLDLVNQLELDNQMKQFKLVPQMVRQDVIILDELGYLPFSQKGGALLFHLMSQLHENTSVIITTNLEFSEWGTLFTEAKMTNALLDRLIHHCHILETGNESYRFKHRN</sequence>
<evidence type="ECO:0000313" key="7">
    <source>
        <dbReference type="EMBL" id="TFV07294.1"/>
    </source>
</evidence>
<dbReference type="InterPro" id="IPR002611">
    <property type="entry name" value="IstB_ATP-bd"/>
</dbReference>
<dbReference type="SMART" id="SM00382">
    <property type="entry name" value="AAA"/>
    <property type="match status" value="1"/>
</dbReference>
<keyword evidence="2" id="KW-0547">Nucleotide-binding</keyword>
<comment type="caution">
    <text evidence="5">The sequence shown here is derived from an EMBL/GenBank/DDBJ whole genome shotgun (WGS) entry which is preliminary data.</text>
</comment>
<reference evidence="6 9" key="2">
    <citation type="submission" date="2019-03" db="EMBL/GenBank/DDBJ databases">
        <title>Diversity of the mouse oral microbiome.</title>
        <authorList>
            <person name="Joseph S."/>
            <person name="Aduse-Opoku J."/>
            <person name="Curtis M."/>
            <person name="Wade W."/>
            <person name="Hashim A."/>
        </authorList>
    </citation>
    <scope>NUCLEOTIDE SEQUENCE [LARGE SCALE GENOMIC DNA]</scope>
    <source>
        <strain evidence="6 9">WT12</strain>
    </source>
</reference>
<evidence type="ECO:0000256" key="1">
    <source>
        <dbReference type="ARBA" id="ARBA00008059"/>
    </source>
</evidence>
<dbReference type="STRING" id="67855.RO21_09690"/>
<dbReference type="CDD" id="cd00009">
    <property type="entry name" value="AAA"/>
    <property type="match status" value="1"/>
</dbReference>
<dbReference type="GO" id="GO:0005524">
    <property type="term" value="F:ATP binding"/>
    <property type="evidence" value="ECO:0007669"/>
    <property type="project" value="UniProtKB-KW"/>
</dbReference>
<dbReference type="InterPro" id="IPR027417">
    <property type="entry name" value="P-loop_NTPase"/>
</dbReference>
<gene>
    <name evidence="7" type="ORF">E4T80_12395</name>
    <name evidence="6" type="ORF">E4T80_12555</name>
    <name evidence="5" type="ORF">RO21_09690</name>
</gene>
<dbReference type="PIRSF" id="PIRSF003073">
    <property type="entry name" value="DNAC_TnpB_IstB"/>
    <property type="match status" value="1"/>
</dbReference>
<evidence type="ECO:0000256" key="3">
    <source>
        <dbReference type="ARBA" id="ARBA00022840"/>
    </source>
</evidence>
<dbReference type="GO" id="GO:0006260">
    <property type="term" value="P:DNA replication"/>
    <property type="evidence" value="ECO:0007669"/>
    <property type="project" value="TreeGrafter"/>
</dbReference>
<evidence type="ECO:0000313" key="6">
    <source>
        <dbReference type="EMBL" id="TFV07146.1"/>
    </source>
</evidence>
<evidence type="ECO:0000313" key="5">
    <source>
        <dbReference type="EMBL" id="KMK50811.1"/>
    </source>
</evidence>
<dbReference type="OrthoDB" id="9773429at2"/>
<dbReference type="Gene3D" id="3.40.50.300">
    <property type="entry name" value="P-loop containing nucleotide triphosphate hydrolases"/>
    <property type="match status" value="1"/>
</dbReference>